<reference evidence="1" key="1">
    <citation type="submission" date="2020-05" db="EMBL/GenBank/DDBJ databases">
        <authorList>
            <person name="Chiriac C."/>
            <person name="Salcher M."/>
            <person name="Ghai R."/>
            <person name="Kavagutti S V."/>
        </authorList>
    </citation>
    <scope>NUCLEOTIDE SEQUENCE</scope>
</reference>
<evidence type="ECO:0000313" key="1">
    <source>
        <dbReference type="EMBL" id="CAB5212786.1"/>
    </source>
</evidence>
<gene>
    <name evidence="1" type="ORF">UFOVP189_49</name>
</gene>
<dbReference type="EMBL" id="LR798234">
    <property type="protein sequence ID" value="CAB5212786.1"/>
    <property type="molecule type" value="Genomic_DNA"/>
</dbReference>
<protein>
    <recommendedName>
        <fullName evidence="2">DNA transfer protein</fullName>
    </recommendedName>
</protein>
<accession>A0A6J7WGG9</accession>
<name>A0A6J7WGG9_9CAUD</name>
<sequence>MAGIGAFLNQGTSTPEERLAFLQAYGLDRSGLGIPGLLGGTPDSMEAQPQPSSYGNFGGMFGGASALDEYMTPEQKAQLQNQGLMSAAMQLLASSGPSRTPVGLGQALGEAYGAGQKGYTAAQQNLLQSIGMKQKMEEAKATKDMQANVAGFLSQPVPEGVDPKEFKAQQYMKLADVYAARNPEQASKFFDMAQKLMPAKEATPDDIKKLNALGLPVTIENLQKLHPTAVGQEPEQIRTLKALNLPVTLENLQSLKQEASPAEIRILRETGQPVTLENVMKIRQSGAGGTNVSVNTGEKGFKNEFDLKKEFNNEPIYKEFQSMKSAFSQIQESLKKANPIGDVAAATKIMKLLDPGSVVRESELGIAMAATGKMDRLKNYVDMWKTGTLLTPTQRNEFNALANELFAASAKSYNDKRNEYAGFGGKYGIDASQALGAPVPVPVYAPPVATGASNRPPLSSIIKPRGVQ</sequence>
<organism evidence="1">
    <name type="scientific">uncultured Caudovirales phage</name>
    <dbReference type="NCBI Taxonomy" id="2100421"/>
    <lineage>
        <taxon>Viruses</taxon>
        <taxon>Duplodnaviria</taxon>
        <taxon>Heunggongvirae</taxon>
        <taxon>Uroviricota</taxon>
        <taxon>Caudoviricetes</taxon>
        <taxon>Peduoviridae</taxon>
        <taxon>Maltschvirus</taxon>
        <taxon>Maltschvirus maltsch</taxon>
    </lineage>
</organism>
<evidence type="ECO:0008006" key="2">
    <source>
        <dbReference type="Google" id="ProtNLM"/>
    </source>
</evidence>
<proteinExistence type="predicted"/>